<keyword evidence="4" id="KW-0274">FAD</keyword>
<reference evidence="9 10" key="1">
    <citation type="submission" date="2020-06" db="EMBL/GenBank/DDBJ databases">
        <title>Description of novel acetic acid bacteria.</title>
        <authorList>
            <person name="Sombolestani A."/>
        </authorList>
    </citation>
    <scope>NUCLEOTIDE SEQUENCE [LARGE SCALE GENOMIC DNA]</scope>
    <source>
        <strain evidence="9 10">LMG 31431</strain>
    </source>
</reference>
<feature type="domain" description="FAD/NAD(P)-binding" evidence="8">
    <location>
        <begin position="5"/>
        <end position="244"/>
    </location>
</feature>
<dbReference type="PRINTS" id="PR00368">
    <property type="entry name" value="FADPNR"/>
</dbReference>
<dbReference type="InterPro" id="IPR023753">
    <property type="entry name" value="FAD/NAD-binding_dom"/>
</dbReference>
<dbReference type="Proteomes" id="UP000534870">
    <property type="component" value="Unassembled WGS sequence"/>
</dbReference>
<dbReference type="Gene3D" id="3.50.50.60">
    <property type="entry name" value="FAD/NAD(P)-binding domain"/>
    <property type="match status" value="1"/>
</dbReference>
<dbReference type="PROSITE" id="PS00076">
    <property type="entry name" value="PYRIDINE_REDOX_1"/>
    <property type="match status" value="1"/>
</dbReference>
<evidence type="ECO:0000256" key="2">
    <source>
        <dbReference type="ARBA" id="ARBA00007532"/>
    </source>
</evidence>
<dbReference type="GO" id="GO:0006749">
    <property type="term" value="P:glutathione metabolic process"/>
    <property type="evidence" value="ECO:0007669"/>
    <property type="project" value="TreeGrafter"/>
</dbReference>
<dbReference type="SUPFAM" id="SSF51905">
    <property type="entry name" value="FAD/NAD(P)-binding domain"/>
    <property type="match status" value="1"/>
</dbReference>
<evidence type="ECO:0000256" key="4">
    <source>
        <dbReference type="ARBA" id="ARBA00022827"/>
    </source>
</evidence>
<organism evidence="9 10">
    <name type="scientific">Nguyenibacter vanlangensis</name>
    <dbReference type="NCBI Taxonomy" id="1216886"/>
    <lineage>
        <taxon>Bacteria</taxon>
        <taxon>Pseudomonadati</taxon>
        <taxon>Pseudomonadota</taxon>
        <taxon>Alphaproteobacteria</taxon>
        <taxon>Acetobacterales</taxon>
        <taxon>Acetobacteraceae</taxon>
        <taxon>Nguyenibacter</taxon>
    </lineage>
</organism>
<keyword evidence="5" id="KW-0560">Oxidoreductase</keyword>
<feature type="non-terminal residue" evidence="9">
    <location>
        <position position="246"/>
    </location>
</feature>
<evidence type="ECO:0000256" key="7">
    <source>
        <dbReference type="ARBA" id="ARBA00023284"/>
    </source>
</evidence>
<dbReference type="EMBL" id="JABXXP010000519">
    <property type="protein sequence ID" value="NVN12628.1"/>
    <property type="molecule type" value="Genomic_DNA"/>
</dbReference>
<evidence type="ECO:0000313" key="10">
    <source>
        <dbReference type="Proteomes" id="UP000534870"/>
    </source>
</evidence>
<dbReference type="GO" id="GO:0005829">
    <property type="term" value="C:cytosol"/>
    <property type="evidence" value="ECO:0007669"/>
    <property type="project" value="TreeGrafter"/>
</dbReference>
<comment type="similarity">
    <text evidence="2">Belongs to the class-I pyridine nucleotide-disulfide oxidoreductase family.</text>
</comment>
<keyword evidence="7" id="KW-0676">Redox-active center</keyword>
<gene>
    <name evidence="9" type="ORF">HUK84_16095</name>
</gene>
<evidence type="ECO:0000256" key="3">
    <source>
        <dbReference type="ARBA" id="ARBA00022630"/>
    </source>
</evidence>
<proteinExistence type="inferred from homology"/>
<dbReference type="GO" id="GO:0050660">
    <property type="term" value="F:flavin adenine dinucleotide binding"/>
    <property type="evidence" value="ECO:0007669"/>
    <property type="project" value="InterPro"/>
</dbReference>
<dbReference type="RefSeq" id="WP_176641189.1">
    <property type="nucleotide sequence ID" value="NZ_JABXXP010000519.1"/>
</dbReference>
<evidence type="ECO:0000256" key="5">
    <source>
        <dbReference type="ARBA" id="ARBA00023002"/>
    </source>
</evidence>
<sequence>MTYDFDLFVIGGGSGGVRCARIAASHGARVAVAENRHWGGTCVNLGCVPKKLMVQASEYADLAADSLGFGWDVAPGTHDWAALIAAKDREIARLNGIYVSLLEKSGVTLFTGTARFEDAHTIVIGPGAPDPHALAPHAPDLGASERRVTAERIVIATGSSPDLPEIEGIGHAISSDQAFHLPSRPQRVCMVGGGYIGIEFAGIFQGLGSSVDLVYRQDLPLRGFDQDMRAAMRDAIAARGIRQHPN</sequence>
<dbReference type="GO" id="GO:0045454">
    <property type="term" value="P:cell redox homeostasis"/>
    <property type="evidence" value="ECO:0007669"/>
    <property type="project" value="InterPro"/>
</dbReference>
<accession>A0A7Y7IZ17</accession>
<dbReference type="AlphaFoldDB" id="A0A7Y7IZ17"/>
<dbReference type="GO" id="GO:0034599">
    <property type="term" value="P:cellular response to oxidative stress"/>
    <property type="evidence" value="ECO:0007669"/>
    <property type="project" value="TreeGrafter"/>
</dbReference>
<dbReference type="GO" id="GO:0004362">
    <property type="term" value="F:glutathione-disulfide reductase (NADPH) activity"/>
    <property type="evidence" value="ECO:0007669"/>
    <property type="project" value="TreeGrafter"/>
</dbReference>
<comment type="cofactor">
    <cofactor evidence="1">
        <name>FAD</name>
        <dbReference type="ChEBI" id="CHEBI:57692"/>
    </cofactor>
</comment>
<comment type="caution">
    <text evidence="9">The sequence shown here is derived from an EMBL/GenBank/DDBJ whole genome shotgun (WGS) entry which is preliminary data.</text>
</comment>
<dbReference type="PRINTS" id="PR00411">
    <property type="entry name" value="PNDRDTASEI"/>
</dbReference>
<name>A0A7Y7IZ17_9PROT</name>
<dbReference type="InterPro" id="IPR036188">
    <property type="entry name" value="FAD/NAD-bd_sf"/>
</dbReference>
<dbReference type="Pfam" id="PF07992">
    <property type="entry name" value="Pyr_redox_2"/>
    <property type="match status" value="1"/>
</dbReference>
<dbReference type="PANTHER" id="PTHR42737:SF2">
    <property type="entry name" value="GLUTATHIONE REDUCTASE"/>
    <property type="match status" value="1"/>
</dbReference>
<evidence type="ECO:0000313" key="9">
    <source>
        <dbReference type="EMBL" id="NVN12628.1"/>
    </source>
</evidence>
<keyword evidence="3" id="KW-0285">Flavoprotein</keyword>
<evidence type="ECO:0000256" key="6">
    <source>
        <dbReference type="ARBA" id="ARBA00023157"/>
    </source>
</evidence>
<evidence type="ECO:0000259" key="8">
    <source>
        <dbReference type="Pfam" id="PF07992"/>
    </source>
</evidence>
<protein>
    <submittedName>
        <fullName evidence="9">FAD-dependent oxidoreductase</fullName>
    </submittedName>
</protein>
<keyword evidence="6" id="KW-1015">Disulfide bond</keyword>
<dbReference type="PANTHER" id="PTHR42737">
    <property type="entry name" value="GLUTATHIONE REDUCTASE"/>
    <property type="match status" value="1"/>
</dbReference>
<dbReference type="InterPro" id="IPR046952">
    <property type="entry name" value="GSHR/TRXR-like"/>
</dbReference>
<evidence type="ECO:0000256" key="1">
    <source>
        <dbReference type="ARBA" id="ARBA00001974"/>
    </source>
</evidence>
<dbReference type="InterPro" id="IPR012999">
    <property type="entry name" value="Pyr_OxRdtase_I_AS"/>
</dbReference>